<dbReference type="Pfam" id="PF07987">
    <property type="entry name" value="DUF1775"/>
    <property type="match status" value="2"/>
</dbReference>
<evidence type="ECO:0000256" key="2">
    <source>
        <dbReference type="SAM" id="SignalP"/>
    </source>
</evidence>
<dbReference type="InterPro" id="IPR012533">
    <property type="entry name" value="YcnI-copper_dom"/>
</dbReference>
<proteinExistence type="predicted"/>
<keyword evidence="2" id="KW-0732">Signal</keyword>
<feature type="signal peptide" evidence="2">
    <location>
        <begin position="1"/>
        <end position="19"/>
    </location>
</feature>
<keyword evidence="5" id="KW-1185">Reference proteome</keyword>
<dbReference type="RefSeq" id="WP_270041615.1">
    <property type="nucleotide sequence ID" value="NZ_JAPDOD010000018.1"/>
</dbReference>
<dbReference type="InterPro" id="IPR038507">
    <property type="entry name" value="YcnI-like_sf"/>
</dbReference>
<dbReference type="AlphaFoldDB" id="A0A9X3S656"/>
<evidence type="ECO:0000313" key="5">
    <source>
        <dbReference type="Proteomes" id="UP001149140"/>
    </source>
</evidence>
<feature type="domain" description="YncI copper-binding" evidence="3">
    <location>
        <begin position="20"/>
        <end position="72"/>
    </location>
</feature>
<evidence type="ECO:0000256" key="1">
    <source>
        <dbReference type="SAM" id="Phobius"/>
    </source>
</evidence>
<comment type="caution">
    <text evidence="4">The sequence shown here is derived from an EMBL/GenBank/DDBJ whole genome shotgun (WGS) entry which is preliminary data.</text>
</comment>
<feature type="chain" id="PRO_5040958750" evidence="2">
    <location>
        <begin position="20"/>
        <end position="188"/>
    </location>
</feature>
<accession>A0A9X3S656</accession>
<gene>
    <name evidence="4" type="ORF">OM076_19025</name>
</gene>
<dbReference type="Gene3D" id="2.60.40.2230">
    <property type="entry name" value="Uncharacterised protein YcnI-like PF07987, DUF1775"/>
    <property type="match status" value="1"/>
</dbReference>
<name>A0A9X3S656_9ACTN</name>
<protein>
    <submittedName>
        <fullName evidence="4">YcnI family protein</fullName>
    </submittedName>
</protein>
<keyword evidence="1" id="KW-1133">Transmembrane helix</keyword>
<reference evidence="4" key="1">
    <citation type="submission" date="2022-10" db="EMBL/GenBank/DDBJ databases">
        <title>The WGS of Solirubrobacter ginsenosidimutans DSM 21036.</title>
        <authorList>
            <person name="Jiang Z."/>
        </authorList>
    </citation>
    <scope>NUCLEOTIDE SEQUENCE</scope>
    <source>
        <strain evidence="4">DSM 21036</strain>
    </source>
</reference>
<keyword evidence="1" id="KW-0472">Membrane</keyword>
<feature type="domain" description="YncI copper-binding" evidence="3">
    <location>
        <begin position="79"/>
        <end position="143"/>
    </location>
</feature>
<organism evidence="4 5">
    <name type="scientific">Solirubrobacter ginsenosidimutans</name>
    <dbReference type="NCBI Taxonomy" id="490573"/>
    <lineage>
        <taxon>Bacteria</taxon>
        <taxon>Bacillati</taxon>
        <taxon>Actinomycetota</taxon>
        <taxon>Thermoleophilia</taxon>
        <taxon>Solirubrobacterales</taxon>
        <taxon>Solirubrobacteraceae</taxon>
        <taxon>Solirubrobacter</taxon>
    </lineage>
</organism>
<feature type="transmembrane region" description="Helical" evidence="1">
    <location>
        <begin position="164"/>
        <end position="183"/>
    </location>
</feature>
<evidence type="ECO:0000313" key="4">
    <source>
        <dbReference type="EMBL" id="MDA0162373.1"/>
    </source>
</evidence>
<evidence type="ECO:0000259" key="3">
    <source>
        <dbReference type="Pfam" id="PF07987"/>
    </source>
</evidence>
<sequence>MRLALALVFLALFPASALAHVTILPETSRPGQTGDFTFRTPNEREDSATVRLEVYLPAGVSAEILSHDGWTAGRIAGGVRWTADGENSIKPGRTEDFKLALGPLPDQPRLIFKALQYYADGQVVRWIQEPTADAERPAAVLDLGGGAVVGTDATVDDQTGGPPWALIVAGAILLLIVGLLVALRRVRL</sequence>
<dbReference type="EMBL" id="JAPDOD010000018">
    <property type="protein sequence ID" value="MDA0162373.1"/>
    <property type="molecule type" value="Genomic_DNA"/>
</dbReference>
<keyword evidence="1" id="KW-0812">Transmembrane</keyword>
<dbReference type="Proteomes" id="UP001149140">
    <property type="component" value="Unassembled WGS sequence"/>
</dbReference>